<dbReference type="eggNOG" id="COG1249">
    <property type="taxonomic scope" value="Bacteria"/>
</dbReference>
<evidence type="ECO:0000313" key="17">
    <source>
        <dbReference type="Proteomes" id="UP000007844"/>
    </source>
</evidence>
<dbReference type="PROSITE" id="PS00076">
    <property type="entry name" value="PYRIDINE_REDOX_1"/>
    <property type="match status" value="1"/>
</dbReference>
<dbReference type="InterPro" id="IPR001100">
    <property type="entry name" value="Pyr_nuc-diS_OxRdtase"/>
</dbReference>
<evidence type="ECO:0000256" key="9">
    <source>
        <dbReference type="ARBA" id="ARBA00031281"/>
    </source>
</evidence>
<dbReference type="STRING" id="690850.Desaf_3764"/>
<dbReference type="RefSeq" id="WP_014261636.1">
    <property type="nucleotide sequence ID" value="NC_016629.1"/>
</dbReference>
<feature type="active site" description="Proton acceptor" evidence="10">
    <location>
        <position position="434"/>
    </location>
</feature>
<evidence type="ECO:0000256" key="13">
    <source>
        <dbReference type="RuleBase" id="RU003691"/>
    </source>
</evidence>
<feature type="binding site" evidence="11">
    <location>
        <position position="49"/>
    </location>
    <ligand>
        <name>FAD</name>
        <dbReference type="ChEBI" id="CHEBI:57692"/>
    </ligand>
</feature>
<comment type="cofactor">
    <cofactor evidence="11">
        <name>FAD</name>
        <dbReference type="ChEBI" id="CHEBI:57692"/>
    </cofactor>
    <text evidence="11">Binds 1 FAD per subunit.</text>
</comment>
<dbReference type="InterPro" id="IPR012999">
    <property type="entry name" value="Pyr_OxRdtase_I_AS"/>
</dbReference>
<dbReference type="PANTHER" id="PTHR22912:SF217">
    <property type="entry name" value="DIHYDROLIPOYL DEHYDROGENASE"/>
    <property type="match status" value="1"/>
</dbReference>
<dbReference type="PIRSF" id="PIRSF000350">
    <property type="entry name" value="Mercury_reductase_MerA"/>
    <property type="match status" value="1"/>
</dbReference>
<dbReference type="GO" id="GO:0050660">
    <property type="term" value="F:flavin adenine dinucleotide binding"/>
    <property type="evidence" value="ECO:0007669"/>
    <property type="project" value="TreeGrafter"/>
</dbReference>
<feature type="disulfide bond" description="Redox-active" evidence="12">
    <location>
        <begin position="40"/>
        <end position="45"/>
    </location>
</feature>
<evidence type="ECO:0000256" key="8">
    <source>
        <dbReference type="ARBA" id="ARBA00023284"/>
    </source>
</evidence>
<evidence type="ECO:0000256" key="4">
    <source>
        <dbReference type="ARBA" id="ARBA00022827"/>
    </source>
</evidence>
<evidence type="ECO:0000256" key="3">
    <source>
        <dbReference type="ARBA" id="ARBA00022630"/>
    </source>
</evidence>
<feature type="binding site" evidence="11">
    <location>
        <begin position="309"/>
        <end position="312"/>
    </location>
    <ligand>
        <name>FAD</name>
        <dbReference type="ChEBI" id="CHEBI:57692"/>
    </ligand>
</feature>
<evidence type="ECO:0000256" key="7">
    <source>
        <dbReference type="ARBA" id="ARBA00023157"/>
    </source>
</evidence>
<dbReference type="PANTHER" id="PTHR22912">
    <property type="entry name" value="DISULFIDE OXIDOREDUCTASE"/>
    <property type="match status" value="1"/>
</dbReference>
<feature type="binding site" evidence="11">
    <location>
        <position position="263"/>
    </location>
    <ligand>
        <name>NAD(+)</name>
        <dbReference type="ChEBI" id="CHEBI:57540"/>
    </ligand>
</feature>
<evidence type="ECO:0000256" key="11">
    <source>
        <dbReference type="PIRSR" id="PIRSR000350-3"/>
    </source>
</evidence>
<evidence type="ECO:0000256" key="1">
    <source>
        <dbReference type="ARBA" id="ARBA00007532"/>
    </source>
</evidence>
<evidence type="ECO:0000256" key="12">
    <source>
        <dbReference type="PIRSR" id="PIRSR000350-4"/>
    </source>
</evidence>
<dbReference type="SUPFAM" id="SSF55424">
    <property type="entry name" value="FAD/NAD-linked reductases, dimerisation (C-terminal) domain"/>
    <property type="match status" value="1"/>
</dbReference>
<dbReference type="AlphaFoldDB" id="F3Z011"/>
<feature type="binding site" evidence="11">
    <location>
        <begin position="176"/>
        <end position="183"/>
    </location>
    <ligand>
        <name>NAD(+)</name>
        <dbReference type="ChEBI" id="CHEBI:57540"/>
    </ligand>
</feature>
<sequence length="452" mass="47487">MICDLFIIGSGPGGYAAALEAVGLGLKVVLAEKNVLGGTCLNVGCIPTKLFLGATAAVDELDAQARLKLATGEVKVDFGALQTRKSKILSATRKGMMVKLQQLGVTLLMGEARLTGPNVALVQADGEQRVEFRHAVLATGGQPLAVPGLEPDGKTILNSDHLLDQGRPPRSLMIIGGGYIGLELGQVFHRLGTSITVIDAAERLAPQEDPEVSVELGKIFRRKGWNILTGTKVRGLSAKEDRAEVTLGSGDLISAEKALVAVGRKPVSDGLGLETAGCRTTAQGFVATDTFLRAAPTVFAVGDVNGRFMLAHAAETQGRYVARLAAGRTRKPFDPGVVPSCIYGSPETMRAGRMAHELKAEGKEALISRFQLVANPIAQAHGATSGFVKIVWSGDTVVGACGVGHGVSHLATLAAVMVREGWTAREVERTVFPHPSVDEALMEALRAERVPA</sequence>
<evidence type="ECO:0000256" key="6">
    <source>
        <dbReference type="ARBA" id="ARBA00023027"/>
    </source>
</evidence>
<dbReference type="InterPro" id="IPR050151">
    <property type="entry name" value="Class-I_Pyr_Nuc-Dis_Oxidored"/>
</dbReference>
<evidence type="ECO:0000256" key="10">
    <source>
        <dbReference type="PIRSR" id="PIRSR000350-2"/>
    </source>
</evidence>
<keyword evidence="8 13" id="KW-0676">Redox-active center</keyword>
<evidence type="ECO:0000256" key="2">
    <source>
        <dbReference type="ARBA" id="ARBA00016961"/>
    </source>
</evidence>
<evidence type="ECO:0000313" key="16">
    <source>
        <dbReference type="EMBL" id="EGJ52040.1"/>
    </source>
</evidence>
<feature type="domain" description="Pyridine nucleotide-disulphide oxidoreductase dimerisation" evidence="14">
    <location>
        <begin position="338"/>
        <end position="444"/>
    </location>
</feature>
<protein>
    <recommendedName>
        <fullName evidence="2">Dihydrolipoyl dehydrogenase</fullName>
    </recommendedName>
    <alternativeName>
        <fullName evidence="9">Dihydrolipoamide dehydrogenase</fullName>
    </alternativeName>
</protein>
<proteinExistence type="inferred from homology"/>
<comment type="similarity">
    <text evidence="1 13">Belongs to the class-I pyridine nucleotide-disulfide oxidoreductase family.</text>
</comment>
<dbReference type="InterPro" id="IPR023753">
    <property type="entry name" value="FAD/NAD-binding_dom"/>
</dbReference>
<dbReference type="SUPFAM" id="SSF51905">
    <property type="entry name" value="FAD/NAD(P)-binding domain"/>
    <property type="match status" value="1"/>
</dbReference>
<evidence type="ECO:0000256" key="5">
    <source>
        <dbReference type="ARBA" id="ARBA00023002"/>
    </source>
</evidence>
<dbReference type="PRINTS" id="PR00368">
    <property type="entry name" value="FADPNR"/>
</dbReference>
<dbReference type="Proteomes" id="UP000007844">
    <property type="component" value="Chromosome"/>
</dbReference>
<dbReference type="Gene3D" id="3.50.50.60">
    <property type="entry name" value="FAD/NAD(P)-binding domain"/>
    <property type="match status" value="2"/>
</dbReference>
<reference evidence="16 17" key="1">
    <citation type="journal article" date="2011" name="J. Bacteriol.">
        <title>Genome sequence of the mercury-methylating and pleomorphic Desulfovibrio africanus Strain Walvis Bay.</title>
        <authorList>
            <person name="Brown S.D."/>
            <person name="Wall J.D."/>
            <person name="Kucken A.M."/>
            <person name="Gilmour C.C."/>
            <person name="Podar M."/>
            <person name="Brandt C.C."/>
            <person name="Teshima H."/>
            <person name="Detter J.C."/>
            <person name="Han C.S."/>
            <person name="Land M.L."/>
            <person name="Lucas S."/>
            <person name="Han J."/>
            <person name="Pennacchio L."/>
            <person name="Nolan M."/>
            <person name="Pitluck S."/>
            <person name="Woyke T."/>
            <person name="Goodwin L."/>
            <person name="Palumbo A.V."/>
            <person name="Elias D.A."/>
        </authorList>
    </citation>
    <scope>NUCLEOTIDE SEQUENCE [LARGE SCALE GENOMIC DNA]</scope>
    <source>
        <strain evidence="16 17">Walvis Bay</strain>
    </source>
</reference>
<feature type="domain" description="FAD/NAD(P)-binding" evidence="15">
    <location>
        <begin position="4"/>
        <end position="318"/>
    </location>
</feature>
<dbReference type="GO" id="GO:0006103">
    <property type="term" value="P:2-oxoglutarate metabolic process"/>
    <property type="evidence" value="ECO:0007669"/>
    <property type="project" value="TreeGrafter"/>
</dbReference>
<keyword evidence="11" id="KW-0547">Nucleotide-binding</keyword>
<evidence type="ECO:0000259" key="15">
    <source>
        <dbReference type="Pfam" id="PF07992"/>
    </source>
</evidence>
<dbReference type="KEGG" id="daf:Desaf_3764"/>
<keyword evidence="4 11" id="KW-0274">FAD</keyword>
<keyword evidence="7" id="KW-1015">Disulfide bond</keyword>
<keyword evidence="17" id="KW-1185">Reference proteome</keyword>
<dbReference type="InterPro" id="IPR004099">
    <property type="entry name" value="Pyr_nucl-diS_OxRdtase_dimer"/>
</dbReference>
<organism evidence="16 17">
    <name type="scientific">Desulfocurvibacter africanus subsp. africanus str. Walvis Bay</name>
    <dbReference type="NCBI Taxonomy" id="690850"/>
    <lineage>
        <taxon>Bacteria</taxon>
        <taxon>Pseudomonadati</taxon>
        <taxon>Thermodesulfobacteriota</taxon>
        <taxon>Desulfovibrionia</taxon>
        <taxon>Desulfovibrionales</taxon>
        <taxon>Desulfovibrionaceae</taxon>
        <taxon>Desulfocurvibacter</taxon>
    </lineage>
</organism>
<dbReference type="PRINTS" id="PR00411">
    <property type="entry name" value="PNDRDTASEI"/>
</dbReference>
<keyword evidence="6 11" id="KW-0520">NAD</keyword>
<evidence type="ECO:0000259" key="14">
    <source>
        <dbReference type="Pfam" id="PF02852"/>
    </source>
</evidence>
<dbReference type="GO" id="GO:0004148">
    <property type="term" value="F:dihydrolipoyl dehydrogenase (NADH) activity"/>
    <property type="evidence" value="ECO:0007669"/>
    <property type="project" value="TreeGrafter"/>
</dbReference>
<dbReference type="HOGENOM" id="CLU_016755_0_3_7"/>
<dbReference type="EMBL" id="CP003221">
    <property type="protein sequence ID" value="EGJ52040.1"/>
    <property type="molecule type" value="Genomic_DNA"/>
</dbReference>
<keyword evidence="5 13" id="KW-0560">Oxidoreductase</keyword>
<name>F3Z011_DESAF</name>
<accession>F3Z011</accession>
<keyword evidence="3 13" id="KW-0285">Flavoprotein</keyword>
<dbReference type="InterPro" id="IPR016156">
    <property type="entry name" value="FAD/NAD-linked_Rdtase_dimer_sf"/>
</dbReference>
<gene>
    <name evidence="16" type="ORF">Desaf_3764</name>
</gene>
<dbReference type="Pfam" id="PF02852">
    <property type="entry name" value="Pyr_redox_dim"/>
    <property type="match status" value="1"/>
</dbReference>
<dbReference type="InterPro" id="IPR036188">
    <property type="entry name" value="FAD/NAD-bd_sf"/>
</dbReference>
<feature type="binding site" evidence="11">
    <location>
        <position position="303"/>
    </location>
    <ligand>
        <name>FAD</name>
        <dbReference type="ChEBI" id="CHEBI:57692"/>
    </ligand>
</feature>
<dbReference type="Gene3D" id="3.30.390.30">
    <property type="match status" value="1"/>
</dbReference>
<dbReference type="Pfam" id="PF07992">
    <property type="entry name" value="Pyr_redox_2"/>
    <property type="match status" value="1"/>
</dbReference>